<name>A0ABZ2AQT5_9TREE</name>
<feature type="compositionally biased region" description="Polar residues" evidence="1">
    <location>
        <begin position="168"/>
        <end position="192"/>
    </location>
</feature>
<dbReference type="GeneID" id="89987625"/>
<dbReference type="Proteomes" id="UP001432216">
    <property type="component" value="Chromosome 2"/>
</dbReference>
<sequence length="235" mass="25123">MSISRFYYSAASGASSISSHLSRPVPFTGQHSSNPRYYCNPQSSNTFFISPSSTPSNPYTTFNSAQTTFASPLNSTTPTQPRKVSTKSRWGPDTICPGDPGDDPPFSQPARPPWASEKSWQPKGRPMSGLDELNRQTILNSLFNANIPPPIEKPQILAPASIALPRQSRGSESSTFAQAPTTVSAQPTSTGCAPTGIPEPHPTGFISQLLQLRRQQAPQASMCSTGPSVSAFSHA</sequence>
<feature type="region of interest" description="Disordered" evidence="1">
    <location>
        <begin position="69"/>
        <end position="126"/>
    </location>
</feature>
<evidence type="ECO:0000313" key="3">
    <source>
        <dbReference type="Proteomes" id="UP001432216"/>
    </source>
</evidence>
<feature type="region of interest" description="Disordered" evidence="1">
    <location>
        <begin position="216"/>
        <end position="235"/>
    </location>
</feature>
<gene>
    <name evidence="2" type="ORF">IAS62_000849</name>
</gene>
<feature type="region of interest" description="Disordered" evidence="1">
    <location>
        <begin position="165"/>
        <end position="203"/>
    </location>
</feature>
<evidence type="ECO:0000256" key="1">
    <source>
        <dbReference type="SAM" id="MobiDB-lite"/>
    </source>
</evidence>
<dbReference type="RefSeq" id="XP_064718801.1">
    <property type="nucleotide sequence ID" value="XM_064862729.1"/>
</dbReference>
<evidence type="ECO:0000313" key="2">
    <source>
        <dbReference type="EMBL" id="WVO19561.1"/>
    </source>
</evidence>
<reference evidence="2 3" key="1">
    <citation type="submission" date="2024-01" db="EMBL/GenBank/DDBJ databases">
        <title>Comparative genomics of Cryptococcus and Kwoniella reveals pathogenesis evolution and contrasting modes of karyotype evolution via chromosome fusion or intercentromeric recombination.</title>
        <authorList>
            <person name="Coelho M.A."/>
            <person name="David-Palma M."/>
            <person name="Shea T."/>
            <person name="Bowers K."/>
            <person name="McGinley-Smith S."/>
            <person name="Mohammad A.W."/>
            <person name="Gnirke A."/>
            <person name="Yurkov A.M."/>
            <person name="Nowrousian M."/>
            <person name="Sun S."/>
            <person name="Cuomo C.A."/>
            <person name="Heitman J."/>
        </authorList>
    </citation>
    <scope>NUCLEOTIDE SEQUENCE [LARGE SCALE GENOMIC DNA]</scope>
    <source>
        <strain evidence="2 3">7685027</strain>
    </source>
</reference>
<organism evidence="2 3">
    <name type="scientific">Cryptococcus decagattii</name>
    <dbReference type="NCBI Taxonomy" id="1859122"/>
    <lineage>
        <taxon>Eukaryota</taxon>
        <taxon>Fungi</taxon>
        <taxon>Dikarya</taxon>
        <taxon>Basidiomycota</taxon>
        <taxon>Agaricomycotina</taxon>
        <taxon>Tremellomycetes</taxon>
        <taxon>Tremellales</taxon>
        <taxon>Cryptococcaceae</taxon>
        <taxon>Cryptococcus</taxon>
        <taxon>Cryptococcus gattii species complex</taxon>
    </lineage>
</organism>
<feature type="compositionally biased region" description="Polar residues" evidence="1">
    <location>
        <begin position="217"/>
        <end position="235"/>
    </location>
</feature>
<accession>A0ABZ2AQT5</accession>
<feature type="compositionally biased region" description="Polar residues" evidence="1">
    <location>
        <begin position="69"/>
        <end position="83"/>
    </location>
</feature>
<protein>
    <submittedName>
        <fullName evidence="2">Uncharacterized protein</fullName>
    </submittedName>
</protein>
<dbReference type="EMBL" id="CP143807">
    <property type="protein sequence ID" value="WVO19561.1"/>
    <property type="molecule type" value="Genomic_DNA"/>
</dbReference>
<proteinExistence type="predicted"/>
<keyword evidence="3" id="KW-1185">Reference proteome</keyword>